<feature type="region of interest" description="Disordered" evidence="1">
    <location>
        <begin position="266"/>
        <end position="314"/>
    </location>
</feature>
<dbReference type="AlphaFoldDB" id="A0A561SFM0"/>
<dbReference type="RefSeq" id="WP_170305265.1">
    <property type="nucleotide sequence ID" value="NZ_BAAAMZ010000001.1"/>
</dbReference>
<feature type="domain" description="MoxR-vWA-beta-propeller ternary system" evidence="3">
    <location>
        <begin position="34"/>
        <end position="170"/>
    </location>
</feature>
<feature type="compositionally biased region" description="Polar residues" evidence="1">
    <location>
        <begin position="280"/>
        <end position="294"/>
    </location>
</feature>
<dbReference type="Proteomes" id="UP000317940">
    <property type="component" value="Unassembled WGS sequence"/>
</dbReference>
<feature type="transmembrane region" description="Helical" evidence="2">
    <location>
        <begin position="235"/>
        <end position="260"/>
    </location>
</feature>
<feature type="compositionally biased region" description="Basic residues" evidence="1">
    <location>
        <begin position="299"/>
        <end position="312"/>
    </location>
</feature>
<evidence type="ECO:0000256" key="2">
    <source>
        <dbReference type="SAM" id="Phobius"/>
    </source>
</evidence>
<evidence type="ECO:0000313" key="5">
    <source>
        <dbReference type="Proteomes" id="UP000317940"/>
    </source>
</evidence>
<keyword evidence="2" id="KW-1133">Transmembrane helix</keyword>
<feature type="region of interest" description="Disordered" evidence="1">
    <location>
        <begin position="658"/>
        <end position="682"/>
    </location>
</feature>
<gene>
    <name evidence="4" type="ORF">FHX73_15291</name>
</gene>
<dbReference type="Pfam" id="PF19922">
    <property type="entry name" value="bpX6"/>
    <property type="match status" value="1"/>
</dbReference>
<proteinExistence type="predicted"/>
<dbReference type="InterPro" id="IPR011044">
    <property type="entry name" value="Quino_amine_DH_bsu"/>
</dbReference>
<evidence type="ECO:0000259" key="3">
    <source>
        <dbReference type="Pfam" id="PF19922"/>
    </source>
</evidence>
<name>A0A561SFM0_9ACTN</name>
<organism evidence="4 5">
    <name type="scientific">Kitasatospora viridis</name>
    <dbReference type="NCBI Taxonomy" id="281105"/>
    <lineage>
        <taxon>Bacteria</taxon>
        <taxon>Bacillati</taxon>
        <taxon>Actinomycetota</taxon>
        <taxon>Actinomycetes</taxon>
        <taxon>Kitasatosporales</taxon>
        <taxon>Streptomycetaceae</taxon>
        <taxon>Kitasatospora</taxon>
    </lineage>
</organism>
<reference evidence="4 5" key="1">
    <citation type="submission" date="2019-06" db="EMBL/GenBank/DDBJ databases">
        <title>Sequencing the genomes of 1000 actinobacteria strains.</title>
        <authorList>
            <person name="Klenk H.-P."/>
        </authorList>
    </citation>
    <scope>NUCLEOTIDE SEQUENCE [LARGE SCALE GENOMIC DNA]</scope>
    <source>
        <strain evidence="4 5">DSM 44826</strain>
    </source>
</reference>
<evidence type="ECO:0000313" key="4">
    <source>
        <dbReference type="EMBL" id="TWF73675.1"/>
    </source>
</evidence>
<dbReference type="InterPro" id="IPR045547">
    <property type="entry name" value="bpX6"/>
</dbReference>
<feature type="compositionally biased region" description="Basic residues" evidence="1">
    <location>
        <begin position="266"/>
        <end position="277"/>
    </location>
</feature>
<sequence length="978" mass="103970">MTVNANVNATANMNATANVKATANVNASGTAAGLHRAEVTAAGFVLDVPSIGADEAAQRVLRHWQDGARLLELPCGSWLLELADPVQVRADRAPGLPLLARGGALRTLDAQDESAEAGHLVRRHRGVLERHDLAALPRLRPADWLALDELTIRQLMPLDAAPDPEPVLDAVLERPRPDLRAAAGVRPAAARGRRKGGPQLGAPVGTLRVRRIVFLVAIAAGALGRSARLNPVLTVVTAAVMFVLVAGLVLAFPGIGVGAGTRSKFKSKFKSRSRSRSVKGPTTGNSSNPGTARSTGKFRLFRKSRTPGRPRRPAWAPVTGLLAALALRSPAGQVVRGRHARYLRELSRAFHQRRWEDALRNAIALGSASGADAEQTSWLSLALPQRRTGELRADPHRTPGGPASPLSDQTVHQHLTEVYREAATALEREGRIEEAAFLLADLLVAPAEAVALLERHGRHRAAAELAEGRELDPERLVRLWWRAGDRDRAVRIAQQHGAFAAAVRRLAEIDQDTARELRTAWVRSCQAAGDRTGAVEAAWPDEHLRPLIAGDLRDGVALGGPTRARSLAHLLALGAGRACAPLVLALLDGREPGGRAERAQLAAALGRLPGSDPALDREVATAAARALVRDRGFEPDLDARTGRALFYALLKRADPLAAADLRPPKPGPAAPAGPLTVSADPEPGRLPLRDAVALESGSVLVACGQAGVRLLTPDGRVRARWDTPAERLVVADHGGTVLLVARHGQASEIARLDLATRRVRPWTTLRVRDLPPSFDGRLLITVDENGIAVLDTLAPKPSVVWRELGDGSVPVGPLARTAGSCSAVVATGALLERWRWDLPGWQLRSRLPLADAPPPDAVLADGTTLTLSPDRTELLRGGEQQQSRIRTAVADGQAHVLLADADRYALVTKTRDGATTLTLGTGRGSATVARLRFPAANPGGFGLRHHGGTATFWHRDGRLVALSAGGTRVLANLRLAAD</sequence>
<comment type="caution">
    <text evidence="4">The sequence shown here is derived from an EMBL/GenBank/DDBJ whole genome shotgun (WGS) entry which is preliminary data.</text>
</comment>
<keyword evidence="2" id="KW-0812">Transmembrane</keyword>
<accession>A0A561SFM0</accession>
<keyword evidence="2" id="KW-0472">Membrane</keyword>
<dbReference type="EMBL" id="VIWT01000005">
    <property type="protein sequence ID" value="TWF73675.1"/>
    <property type="molecule type" value="Genomic_DNA"/>
</dbReference>
<evidence type="ECO:0000256" key="1">
    <source>
        <dbReference type="SAM" id="MobiDB-lite"/>
    </source>
</evidence>
<keyword evidence="5" id="KW-1185">Reference proteome</keyword>
<protein>
    <recommendedName>
        <fullName evidence="3">MoxR-vWA-beta-propeller ternary system domain-containing protein</fullName>
    </recommendedName>
</protein>
<dbReference type="SUPFAM" id="SSF50969">
    <property type="entry name" value="YVTN repeat-like/Quinoprotein amine dehydrogenase"/>
    <property type="match status" value="1"/>
</dbReference>